<dbReference type="Pfam" id="PF00085">
    <property type="entry name" value="Thioredoxin"/>
    <property type="match status" value="1"/>
</dbReference>
<dbReference type="InterPro" id="IPR052250">
    <property type="entry name" value="PDI_TMX3"/>
</dbReference>
<evidence type="ECO:0000256" key="1">
    <source>
        <dbReference type="ARBA" id="ARBA00004389"/>
    </source>
</evidence>
<dbReference type="PANTHER" id="PTHR46426">
    <property type="entry name" value="PROTEIN DISULFIDE-ISOMERASE TMX3"/>
    <property type="match status" value="1"/>
</dbReference>
<organism evidence="8 9">
    <name type="scientific">Fasciola hepatica</name>
    <name type="common">Liver fluke</name>
    <dbReference type="NCBI Taxonomy" id="6192"/>
    <lineage>
        <taxon>Eukaryota</taxon>
        <taxon>Metazoa</taxon>
        <taxon>Spiralia</taxon>
        <taxon>Lophotrochozoa</taxon>
        <taxon>Platyhelminthes</taxon>
        <taxon>Trematoda</taxon>
        <taxon>Digenea</taxon>
        <taxon>Plagiorchiida</taxon>
        <taxon>Echinostomata</taxon>
        <taxon>Echinostomatoidea</taxon>
        <taxon>Fasciolidae</taxon>
        <taxon>Fasciola</taxon>
    </lineage>
</organism>
<evidence type="ECO:0000313" key="9">
    <source>
        <dbReference type="Proteomes" id="UP000230066"/>
    </source>
</evidence>
<proteinExistence type="predicted"/>
<name>A0A4E0QSP5_FASHE</name>
<feature type="domain" description="Thioredoxin" evidence="7">
    <location>
        <begin position="1"/>
        <end position="83"/>
    </location>
</feature>
<keyword evidence="3" id="KW-1133">Transmembrane helix</keyword>
<keyword evidence="4" id="KW-0472">Membrane</keyword>
<gene>
    <name evidence="8" type="ORF">D915_011212</name>
</gene>
<dbReference type="PROSITE" id="PS00194">
    <property type="entry name" value="THIOREDOXIN_1"/>
    <property type="match status" value="1"/>
</dbReference>
<dbReference type="InterPro" id="IPR036249">
    <property type="entry name" value="Thioredoxin-like_sf"/>
</dbReference>
<dbReference type="AlphaFoldDB" id="A0A4E0QSP5"/>
<dbReference type="PRINTS" id="PR00421">
    <property type="entry name" value="THIOREDOXIN"/>
</dbReference>
<evidence type="ECO:0000256" key="4">
    <source>
        <dbReference type="ARBA" id="ARBA00023136"/>
    </source>
</evidence>
<evidence type="ECO:0000256" key="5">
    <source>
        <dbReference type="ARBA" id="ARBA00045246"/>
    </source>
</evidence>
<comment type="function">
    <text evidence="5">Probable disulfide isomerase, which participates in the folding of proteins containing disulfide bonds. May act as a dithiol oxidase. Acts as a regulator of endoplasmic reticulum-mitochondria contact sites via its ability to regulate redox signals.</text>
</comment>
<evidence type="ECO:0000256" key="2">
    <source>
        <dbReference type="ARBA" id="ARBA00022692"/>
    </source>
</evidence>
<keyword evidence="6" id="KW-0732">Signal</keyword>
<evidence type="ECO:0000259" key="7">
    <source>
        <dbReference type="PROSITE" id="PS51352"/>
    </source>
</evidence>
<comment type="caution">
    <text evidence="8">The sequence shown here is derived from an EMBL/GenBank/DDBJ whole genome shotgun (WGS) entry which is preliminary data.</text>
</comment>
<dbReference type="Gene3D" id="3.40.30.10">
    <property type="entry name" value="Glutaredoxin"/>
    <property type="match status" value="1"/>
</dbReference>
<feature type="chain" id="PRO_5020039394" description="Thioredoxin domain-containing protein" evidence="6">
    <location>
        <begin position="18"/>
        <end position="83"/>
    </location>
</feature>
<comment type="subcellular location">
    <subcellularLocation>
        <location evidence="1">Endoplasmic reticulum membrane</location>
        <topology evidence="1">Single-pass membrane protein</topology>
    </subcellularLocation>
</comment>
<reference evidence="8" key="1">
    <citation type="submission" date="2019-03" db="EMBL/GenBank/DDBJ databases">
        <title>Improved annotation for the trematode Fasciola hepatica.</title>
        <authorList>
            <person name="Choi Y.-J."/>
            <person name="Martin J."/>
            <person name="Mitreva M."/>
        </authorList>
    </citation>
    <scope>NUCLEOTIDE SEQUENCE [LARGE SCALE GENOMIC DNA]</scope>
</reference>
<dbReference type="EMBL" id="JXXN02020382">
    <property type="protein sequence ID" value="THD17955.1"/>
    <property type="molecule type" value="Genomic_DNA"/>
</dbReference>
<dbReference type="InterPro" id="IPR017937">
    <property type="entry name" value="Thioredoxin_CS"/>
</dbReference>
<evidence type="ECO:0000256" key="3">
    <source>
        <dbReference type="ARBA" id="ARBA00022989"/>
    </source>
</evidence>
<dbReference type="Proteomes" id="UP000230066">
    <property type="component" value="Unassembled WGS sequence"/>
</dbReference>
<keyword evidence="9" id="KW-1185">Reference proteome</keyword>
<dbReference type="PANTHER" id="PTHR46426:SF1">
    <property type="entry name" value="PROTEIN DISULFIDE-ISOMERASE TMX3"/>
    <property type="match status" value="1"/>
</dbReference>
<evidence type="ECO:0000256" key="6">
    <source>
        <dbReference type="SAM" id="SignalP"/>
    </source>
</evidence>
<dbReference type="GO" id="GO:0005789">
    <property type="term" value="C:endoplasmic reticulum membrane"/>
    <property type="evidence" value="ECO:0007669"/>
    <property type="project" value="UniProtKB-SubCell"/>
</dbReference>
<sequence length="83" mass="9675">MMLVCVHILTIYSILELLDNGPWLINFYAPWCAYCRRLEPIYEKVGHYFATIRSPIKVARLDATTHLKAGRFFKVEGFPTIKL</sequence>
<keyword evidence="2" id="KW-0812">Transmembrane</keyword>
<evidence type="ECO:0000313" key="8">
    <source>
        <dbReference type="EMBL" id="THD17955.1"/>
    </source>
</evidence>
<feature type="signal peptide" evidence="6">
    <location>
        <begin position="1"/>
        <end position="17"/>
    </location>
</feature>
<dbReference type="PROSITE" id="PS51352">
    <property type="entry name" value="THIOREDOXIN_2"/>
    <property type="match status" value="1"/>
</dbReference>
<dbReference type="InterPro" id="IPR013766">
    <property type="entry name" value="Thioredoxin_domain"/>
</dbReference>
<dbReference type="SUPFAM" id="SSF52833">
    <property type="entry name" value="Thioredoxin-like"/>
    <property type="match status" value="1"/>
</dbReference>
<protein>
    <recommendedName>
        <fullName evidence="7">Thioredoxin domain-containing protein</fullName>
    </recommendedName>
</protein>
<accession>A0A4E0QSP5</accession>